<keyword evidence="1" id="KW-0812">Transmembrane</keyword>
<feature type="transmembrane region" description="Helical" evidence="1">
    <location>
        <begin position="176"/>
        <end position="198"/>
    </location>
</feature>
<feature type="transmembrane region" description="Helical" evidence="1">
    <location>
        <begin position="145"/>
        <end position="170"/>
    </location>
</feature>
<dbReference type="Pfam" id="PF04854">
    <property type="entry name" value="DUF624"/>
    <property type="match status" value="1"/>
</dbReference>
<sequence length="204" mass="24028">MNGKEVVSALDMMFRWVTRLVCINILWIFFTFAGLLLLGIFPSTTAALGIIRRWLLGEQDFSIWRAYKEMYQKEFFQANIIGWTIAGIGAILYLNYQIILTSEQDFWFFVPFAFYVVLFFYALLLFWCLPLLVHYKTSWFHYLKNAIVLGLTNIHYTLLTGTFFFLVSYFSLEYPGIFPFFSASLLAAGWMWSSFQVFKKIDKI</sequence>
<keyword evidence="1" id="KW-1133">Transmembrane helix</keyword>
<dbReference type="AlphaFoldDB" id="A0A1G9WXQ9"/>
<dbReference type="OrthoDB" id="2182676at2"/>
<reference evidence="3" key="1">
    <citation type="submission" date="2016-10" db="EMBL/GenBank/DDBJ databases">
        <authorList>
            <person name="Varghese N."/>
            <person name="Submissions S."/>
        </authorList>
    </citation>
    <scope>NUCLEOTIDE SEQUENCE [LARGE SCALE GENOMIC DNA]</scope>
    <source>
        <strain evidence="3">CGMCC 1.6199</strain>
    </source>
</reference>
<keyword evidence="3" id="KW-1185">Reference proteome</keyword>
<feature type="transmembrane region" description="Helical" evidence="1">
    <location>
        <begin position="106"/>
        <end position="133"/>
    </location>
</feature>
<proteinExistence type="predicted"/>
<dbReference type="STRING" id="482461.SAMN05216244_3672"/>
<organism evidence="2 3">
    <name type="scientific">Sediminibacillus halophilus</name>
    <dbReference type="NCBI Taxonomy" id="482461"/>
    <lineage>
        <taxon>Bacteria</taxon>
        <taxon>Bacillati</taxon>
        <taxon>Bacillota</taxon>
        <taxon>Bacilli</taxon>
        <taxon>Bacillales</taxon>
        <taxon>Bacillaceae</taxon>
        <taxon>Sediminibacillus</taxon>
    </lineage>
</organism>
<dbReference type="RefSeq" id="WP_074600678.1">
    <property type="nucleotide sequence ID" value="NZ_FNHF01000006.1"/>
</dbReference>
<evidence type="ECO:0000313" key="2">
    <source>
        <dbReference type="EMBL" id="SDM89374.1"/>
    </source>
</evidence>
<evidence type="ECO:0000313" key="3">
    <source>
        <dbReference type="Proteomes" id="UP000182347"/>
    </source>
</evidence>
<evidence type="ECO:0000256" key="1">
    <source>
        <dbReference type="SAM" id="Phobius"/>
    </source>
</evidence>
<dbReference type="InterPro" id="IPR006938">
    <property type="entry name" value="DUF624"/>
</dbReference>
<gene>
    <name evidence="2" type="ORF">SAMN05216244_3672</name>
</gene>
<protein>
    <submittedName>
        <fullName evidence="2">Uncharacterized membrane protein YesL</fullName>
    </submittedName>
</protein>
<name>A0A1G9WXQ9_9BACI</name>
<feature type="transmembrane region" description="Helical" evidence="1">
    <location>
        <begin position="75"/>
        <end position="94"/>
    </location>
</feature>
<dbReference type="Proteomes" id="UP000182347">
    <property type="component" value="Unassembled WGS sequence"/>
</dbReference>
<dbReference type="EMBL" id="FNHF01000006">
    <property type="protein sequence ID" value="SDM89374.1"/>
    <property type="molecule type" value="Genomic_DNA"/>
</dbReference>
<keyword evidence="1" id="KW-0472">Membrane</keyword>
<accession>A0A1G9WXQ9</accession>